<dbReference type="EMBL" id="BBVC01000114">
    <property type="protein sequence ID" value="GAO99015.1"/>
    <property type="molecule type" value="Genomic_DNA"/>
</dbReference>
<sequence length="75" mass="8317">MVLSSAECLAQVAEAGLGVIALSHDSSLIEKYNLTRVLPTVEEPPVKMCYVYPKSLRNLITVKIFGTYIKEAFKK</sequence>
<dbReference type="AlphaFoldDB" id="A0A0K8MER6"/>
<gene>
    <name evidence="1" type="ORF">Cva_01687</name>
</gene>
<protein>
    <recommendedName>
        <fullName evidence="3">LysR substrate binding domain protein</fullName>
    </recommendedName>
</protein>
<dbReference type="Proteomes" id="UP000036771">
    <property type="component" value="Unassembled WGS sequence"/>
</dbReference>
<dbReference type="SUPFAM" id="SSF53850">
    <property type="entry name" value="Periplasmic binding protein-like II"/>
    <property type="match status" value="1"/>
</dbReference>
<dbReference type="Gene3D" id="3.40.190.290">
    <property type="match status" value="1"/>
</dbReference>
<reference evidence="1 2" key="1">
    <citation type="submission" date="2015-03" db="EMBL/GenBank/DDBJ databases">
        <title>Caedibacter varicaedens, whole genome shotgun sequence.</title>
        <authorList>
            <person name="Suzuki H."/>
            <person name="Dapper A.L."/>
            <person name="Gibson A.K."/>
            <person name="Jackson C."/>
            <person name="Lee H."/>
            <person name="Pejaver V.R."/>
            <person name="Doak T."/>
            <person name="Lynch M."/>
        </authorList>
    </citation>
    <scope>NUCLEOTIDE SEQUENCE [LARGE SCALE GENOMIC DNA]</scope>
</reference>
<accession>A0A0K8MER6</accession>
<evidence type="ECO:0008006" key="3">
    <source>
        <dbReference type="Google" id="ProtNLM"/>
    </source>
</evidence>
<proteinExistence type="predicted"/>
<evidence type="ECO:0000313" key="1">
    <source>
        <dbReference type="EMBL" id="GAO99015.1"/>
    </source>
</evidence>
<name>A0A0K8MER6_9PROT</name>
<evidence type="ECO:0000313" key="2">
    <source>
        <dbReference type="Proteomes" id="UP000036771"/>
    </source>
</evidence>
<comment type="caution">
    <text evidence="1">The sequence shown here is derived from an EMBL/GenBank/DDBJ whole genome shotgun (WGS) entry which is preliminary data.</text>
</comment>
<keyword evidence="2" id="KW-1185">Reference proteome</keyword>
<organism evidence="1 2">
    <name type="scientific">Caedimonas varicaedens</name>
    <dbReference type="NCBI Taxonomy" id="1629334"/>
    <lineage>
        <taxon>Bacteria</taxon>
        <taxon>Pseudomonadati</taxon>
        <taxon>Pseudomonadota</taxon>
        <taxon>Alphaproteobacteria</taxon>
        <taxon>Holosporales</taxon>
        <taxon>Caedimonadaceae</taxon>
        <taxon>Caedimonas</taxon>
    </lineage>
</organism>